<dbReference type="FunFam" id="3.30.70.330:FF:000434">
    <property type="entry name" value="Bruno 2, isoform H"/>
    <property type="match status" value="1"/>
</dbReference>
<evidence type="ECO:0000256" key="3">
    <source>
        <dbReference type="PROSITE-ProRule" id="PRU00176"/>
    </source>
</evidence>
<dbReference type="EMBL" id="CH963857">
    <property type="protein sequence ID" value="KRF98475.1"/>
    <property type="molecule type" value="Genomic_DNA"/>
</dbReference>
<keyword evidence="7" id="KW-1185">Reference proteome</keyword>
<dbReference type="FunFam" id="3.30.70.330:FF:000322">
    <property type="entry name" value="CUGBP Elav-like family member 2"/>
    <property type="match status" value="1"/>
</dbReference>
<dbReference type="CDD" id="cd12640">
    <property type="entry name" value="RRM3_Bruno_like"/>
    <property type="match status" value="1"/>
</dbReference>
<dbReference type="SMR" id="A0A0Q9X165"/>
<accession>A0A0Q9X165</accession>
<organism evidence="6 7">
    <name type="scientific">Drosophila willistoni</name>
    <name type="common">Fruit fly</name>
    <dbReference type="NCBI Taxonomy" id="7260"/>
    <lineage>
        <taxon>Eukaryota</taxon>
        <taxon>Metazoa</taxon>
        <taxon>Ecdysozoa</taxon>
        <taxon>Arthropoda</taxon>
        <taxon>Hexapoda</taxon>
        <taxon>Insecta</taxon>
        <taxon>Pterygota</taxon>
        <taxon>Neoptera</taxon>
        <taxon>Endopterygota</taxon>
        <taxon>Diptera</taxon>
        <taxon>Brachycera</taxon>
        <taxon>Muscomorpha</taxon>
        <taxon>Ephydroidea</taxon>
        <taxon>Drosophilidae</taxon>
        <taxon>Drosophila</taxon>
        <taxon>Sophophora</taxon>
    </lineage>
</organism>
<proteinExistence type="predicted"/>
<keyword evidence="1" id="KW-0677">Repeat</keyword>
<feature type="compositionally biased region" description="Low complexity" evidence="4">
    <location>
        <begin position="343"/>
        <end position="352"/>
    </location>
</feature>
<feature type="region of interest" description="Disordered" evidence="4">
    <location>
        <begin position="1"/>
        <end position="106"/>
    </location>
</feature>
<reference evidence="6 7" key="1">
    <citation type="journal article" date="2007" name="Nature">
        <title>Evolution of genes and genomes on the Drosophila phylogeny.</title>
        <authorList>
            <consortium name="Drosophila 12 Genomes Consortium"/>
            <person name="Clark A.G."/>
            <person name="Eisen M.B."/>
            <person name="Smith D.R."/>
            <person name="Bergman C.M."/>
            <person name="Oliver B."/>
            <person name="Markow T.A."/>
            <person name="Kaufman T.C."/>
            <person name="Kellis M."/>
            <person name="Gelbart W."/>
            <person name="Iyer V.N."/>
            <person name="Pollard D.A."/>
            <person name="Sackton T.B."/>
            <person name="Larracuente A.M."/>
            <person name="Singh N.D."/>
            <person name="Abad J.P."/>
            <person name="Abt D.N."/>
            <person name="Adryan B."/>
            <person name="Aguade M."/>
            <person name="Akashi H."/>
            <person name="Anderson W.W."/>
            <person name="Aquadro C.F."/>
            <person name="Ardell D.H."/>
            <person name="Arguello R."/>
            <person name="Artieri C.G."/>
            <person name="Barbash D.A."/>
            <person name="Barker D."/>
            <person name="Barsanti P."/>
            <person name="Batterham P."/>
            <person name="Batzoglou S."/>
            <person name="Begun D."/>
            <person name="Bhutkar A."/>
            <person name="Blanco E."/>
            <person name="Bosak S.A."/>
            <person name="Bradley R.K."/>
            <person name="Brand A.D."/>
            <person name="Brent M.R."/>
            <person name="Brooks A.N."/>
            <person name="Brown R.H."/>
            <person name="Butlin R.K."/>
            <person name="Caggese C."/>
            <person name="Calvi B.R."/>
            <person name="Bernardo de Carvalho A."/>
            <person name="Caspi A."/>
            <person name="Castrezana S."/>
            <person name="Celniker S.E."/>
            <person name="Chang J.L."/>
            <person name="Chapple C."/>
            <person name="Chatterji S."/>
            <person name="Chinwalla A."/>
            <person name="Civetta A."/>
            <person name="Clifton S.W."/>
            <person name="Comeron J.M."/>
            <person name="Costello J.C."/>
            <person name="Coyne J.A."/>
            <person name="Daub J."/>
            <person name="David R.G."/>
            <person name="Delcher A.L."/>
            <person name="Delehaunty K."/>
            <person name="Do C.B."/>
            <person name="Ebling H."/>
            <person name="Edwards K."/>
            <person name="Eickbush T."/>
            <person name="Evans J.D."/>
            <person name="Filipski A."/>
            <person name="Findeiss S."/>
            <person name="Freyhult E."/>
            <person name="Fulton L."/>
            <person name="Fulton R."/>
            <person name="Garcia A.C."/>
            <person name="Gardiner A."/>
            <person name="Garfield D.A."/>
            <person name="Garvin B.E."/>
            <person name="Gibson G."/>
            <person name="Gilbert D."/>
            <person name="Gnerre S."/>
            <person name="Godfrey J."/>
            <person name="Good R."/>
            <person name="Gotea V."/>
            <person name="Gravely B."/>
            <person name="Greenberg A.J."/>
            <person name="Griffiths-Jones S."/>
            <person name="Gross S."/>
            <person name="Guigo R."/>
            <person name="Gustafson E.A."/>
            <person name="Haerty W."/>
            <person name="Hahn M.W."/>
            <person name="Halligan D.L."/>
            <person name="Halpern A.L."/>
            <person name="Halter G.M."/>
            <person name="Han M.V."/>
            <person name="Heger A."/>
            <person name="Hillier L."/>
            <person name="Hinrichs A.S."/>
            <person name="Holmes I."/>
            <person name="Hoskins R.A."/>
            <person name="Hubisz M.J."/>
            <person name="Hultmark D."/>
            <person name="Huntley M.A."/>
            <person name="Jaffe D.B."/>
            <person name="Jagadeeshan S."/>
            <person name="Jeck W.R."/>
            <person name="Johnson J."/>
            <person name="Jones C.D."/>
            <person name="Jordan W.C."/>
            <person name="Karpen G.H."/>
            <person name="Kataoka E."/>
            <person name="Keightley P.D."/>
            <person name="Kheradpour P."/>
            <person name="Kirkness E.F."/>
            <person name="Koerich L.B."/>
            <person name="Kristiansen K."/>
            <person name="Kudrna D."/>
            <person name="Kulathinal R.J."/>
            <person name="Kumar S."/>
            <person name="Kwok R."/>
            <person name="Lander E."/>
            <person name="Langley C.H."/>
            <person name="Lapoint R."/>
            <person name="Lazzaro B.P."/>
            <person name="Lee S.J."/>
            <person name="Levesque L."/>
            <person name="Li R."/>
            <person name="Lin C.F."/>
            <person name="Lin M.F."/>
            <person name="Lindblad-Toh K."/>
            <person name="Llopart A."/>
            <person name="Long M."/>
            <person name="Low L."/>
            <person name="Lozovsky E."/>
            <person name="Lu J."/>
            <person name="Luo M."/>
            <person name="Machado C.A."/>
            <person name="Makalowski W."/>
            <person name="Marzo M."/>
            <person name="Matsuda M."/>
            <person name="Matzkin L."/>
            <person name="McAllister B."/>
            <person name="McBride C.S."/>
            <person name="McKernan B."/>
            <person name="McKernan K."/>
            <person name="Mendez-Lago M."/>
            <person name="Minx P."/>
            <person name="Mollenhauer M.U."/>
            <person name="Montooth K."/>
            <person name="Mount S.M."/>
            <person name="Mu X."/>
            <person name="Myers E."/>
            <person name="Negre B."/>
            <person name="Newfeld S."/>
            <person name="Nielsen R."/>
            <person name="Noor M.A."/>
            <person name="O'Grady P."/>
            <person name="Pachter L."/>
            <person name="Papaceit M."/>
            <person name="Parisi M.J."/>
            <person name="Parisi M."/>
            <person name="Parts L."/>
            <person name="Pedersen J.S."/>
            <person name="Pesole G."/>
            <person name="Phillippy A.M."/>
            <person name="Ponting C.P."/>
            <person name="Pop M."/>
            <person name="Porcelli D."/>
            <person name="Powell J.R."/>
            <person name="Prohaska S."/>
            <person name="Pruitt K."/>
            <person name="Puig M."/>
            <person name="Quesneville H."/>
            <person name="Ram K.R."/>
            <person name="Rand D."/>
            <person name="Rasmussen M.D."/>
            <person name="Reed L.K."/>
            <person name="Reenan R."/>
            <person name="Reily A."/>
            <person name="Remington K.A."/>
            <person name="Rieger T.T."/>
            <person name="Ritchie M.G."/>
            <person name="Robin C."/>
            <person name="Rogers Y.H."/>
            <person name="Rohde C."/>
            <person name="Rozas J."/>
            <person name="Rubenfield M.J."/>
            <person name="Ruiz A."/>
            <person name="Russo S."/>
            <person name="Salzberg S.L."/>
            <person name="Sanchez-Gracia A."/>
            <person name="Saranga D.J."/>
            <person name="Sato H."/>
            <person name="Schaeffer S.W."/>
            <person name="Schatz M.C."/>
            <person name="Schlenke T."/>
            <person name="Schwartz R."/>
            <person name="Segarra C."/>
            <person name="Singh R.S."/>
            <person name="Sirot L."/>
            <person name="Sirota M."/>
            <person name="Sisneros N.B."/>
            <person name="Smith C.D."/>
            <person name="Smith T.F."/>
            <person name="Spieth J."/>
            <person name="Stage D.E."/>
            <person name="Stark A."/>
            <person name="Stephan W."/>
            <person name="Strausberg R.L."/>
            <person name="Strempel S."/>
            <person name="Sturgill D."/>
            <person name="Sutton G."/>
            <person name="Sutton G.G."/>
            <person name="Tao W."/>
            <person name="Teichmann S."/>
            <person name="Tobari Y.N."/>
            <person name="Tomimura Y."/>
            <person name="Tsolas J.M."/>
            <person name="Valente V.L."/>
            <person name="Venter E."/>
            <person name="Venter J.C."/>
            <person name="Vicario S."/>
            <person name="Vieira F.G."/>
            <person name="Vilella A.J."/>
            <person name="Villasante A."/>
            <person name="Walenz B."/>
            <person name="Wang J."/>
            <person name="Wasserman M."/>
            <person name="Watts T."/>
            <person name="Wilson D."/>
            <person name="Wilson R.K."/>
            <person name="Wing R.A."/>
            <person name="Wolfner M.F."/>
            <person name="Wong A."/>
            <person name="Wong G.K."/>
            <person name="Wu C.I."/>
            <person name="Wu G."/>
            <person name="Yamamoto D."/>
            <person name="Yang H.P."/>
            <person name="Yang S.P."/>
            <person name="Yorke J.A."/>
            <person name="Yoshida K."/>
            <person name="Zdobnov E."/>
            <person name="Zhang P."/>
            <person name="Zhang Y."/>
            <person name="Zimin A.V."/>
            <person name="Baldwin J."/>
            <person name="Abdouelleil A."/>
            <person name="Abdulkadir J."/>
            <person name="Abebe A."/>
            <person name="Abera B."/>
            <person name="Abreu J."/>
            <person name="Acer S.C."/>
            <person name="Aftuck L."/>
            <person name="Alexander A."/>
            <person name="An P."/>
            <person name="Anderson E."/>
            <person name="Anderson S."/>
            <person name="Arachi H."/>
            <person name="Azer M."/>
            <person name="Bachantsang P."/>
            <person name="Barry A."/>
            <person name="Bayul T."/>
            <person name="Berlin A."/>
            <person name="Bessette D."/>
            <person name="Bloom T."/>
            <person name="Blye J."/>
            <person name="Boguslavskiy L."/>
            <person name="Bonnet C."/>
            <person name="Boukhgalter B."/>
            <person name="Bourzgui I."/>
            <person name="Brown A."/>
            <person name="Cahill P."/>
            <person name="Channer S."/>
            <person name="Cheshatsang Y."/>
            <person name="Chuda L."/>
            <person name="Citroen M."/>
            <person name="Collymore A."/>
            <person name="Cooke P."/>
            <person name="Costello M."/>
            <person name="D'Aco K."/>
            <person name="Daza R."/>
            <person name="De Haan G."/>
            <person name="DeGray S."/>
            <person name="DeMaso C."/>
            <person name="Dhargay N."/>
            <person name="Dooley K."/>
            <person name="Dooley E."/>
            <person name="Doricent M."/>
            <person name="Dorje P."/>
            <person name="Dorjee K."/>
            <person name="Dupes A."/>
            <person name="Elong R."/>
            <person name="Falk J."/>
            <person name="Farina A."/>
            <person name="Faro S."/>
            <person name="Ferguson D."/>
            <person name="Fisher S."/>
            <person name="Foley C.D."/>
            <person name="Franke A."/>
            <person name="Friedrich D."/>
            <person name="Gadbois L."/>
            <person name="Gearin G."/>
            <person name="Gearin C.R."/>
            <person name="Giannoukos G."/>
            <person name="Goode T."/>
            <person name="Graham J."/>
            <person name="Grandbois E."/>
            <person name="Grewal S."/>
            <person name="Gyaltsen K."/>
            <person name="Hafez N."/>
            <person name="Hagos B."/>
            <person name="Hall J."/>
            <person name="Henson C."/>
            <person name="Hollinger A."/>
            <person name="Honan T."/>
            <person name="Huard M.D."/>
            <person name="Hughes L."/>
            <person name="Hurhula B."/>
            <person name="Husby M.E."/>
            <person name="Kamat A."/>
            <person name="Kanga B."/>
            <person name="Kashin S."/>
            <person name="Khazanovich D."/>
            <person name="Kisner P."/>
            <person name="Lance K."/>
            <person name="Lara M."/>
            <person name="Lee W."/>
            <person name="Lennon N."/>
            <person name="Letendre F."/>
            <person name="LeVine R."/>
            <person name="Lipovsky A."/>
            <person name="Liu X."/>
            <person name="Liu J."/>
            <person name="Liu S."/>
            <person name="Lokyitsang T."/>
            <person name="Lokyitsang Y."/>
            <person name="Lubonja R."/>
            <person name="Lui A."/>
            <person name="MacDonald P."/>
            <person name="Magnisalis V."/>
            <person name="Maru K."/>
            <person name="Matthews C."/>
            <person name="McCusker W."/>
            <person name="McDonough S."/>
            <person name="Mehta T."/>
            <person name="Meldrim J."/>
            <person name="Meneus L."/>
            <person name="Mihai O."/>
            <person name="Mihalev A."/>
            <person name="Mihova T."/>
            <person name="Mittelman R."/>
            <person name="Mlenga V."/>
            <person name="Montmayeur A."/>
            <person name="Mulrain L."/>
            <person name="Navidi A."/>
            <person name="Naylor J."/>
            <person name="Negash T."/>
            <person name="Nguyen T."/>
            <person name="Nguyen N."/>
            <person name="Nicol R."/>
            <person name="Norbu C."/>
            <person name="Norbu N."/>
            <person name="Novod N."/>
            <person name="O'Neill B."/>
            <person name="Osman S."/>
            <person name="Markiewicz E."/>
            <person name="Oyono O.L."/>
            <person name="Patti C."/>
            <person name="Phunkhang P."/>
            <person name="Pierre F."/>
            <person name="Priest M."/>
            <person name="Raghuraman S."/>
            <person name="Rege F."/>
            <person name="Reyes R."/>
            <person name="Rise C."/>
            <person name="Rogov P."/>
            <person name="Ross K."/>
            <person name="Ryan E."/>
            <person name="Settipalli S."/>
            <person name="Shea T."/>
            <person name="Sherpa N."/>
            <person name="Shi L."/>
            <person name="Shih D."/>
            <person name="Sparrow T."/>
            <person name="Spaulding J."/>
            <person name="Stalker J."/>
            <person name="Stange-Thomann N."/>
            <person name="Stavropoulos S."/>
            <person name="Stone C."/>
            <person name="Strader C."/>
            <person name="Tesfaye S."/>
            <person name="Thomson T."/>
            <person name="Thoulutsang Y."/>
            <person name="Thoulutsang D."/>
            <person name="Topham K."/>
            <person name="Topping I."/>
            <person name="Tsamla T."/>
            <person name="Vassiliev H."/>
            <person name="Vo A."/>
            <person name="Wangchuk T."/>
            <person name="Wangdi T."/>
            <person name="Weiand M."/>
            <person name="Wilkinson J."/>
            <person name="Wilson A."/>
            <person name="Yadav S."/>
            <person name="Young G."/>
            <person name="Yu Q."/>
            <person name="Zembek L."/>
            <person name="Zhong D."/>
            <person name="Zimmer A."/>
            <person name="Zwirko Z."/>
            <person name="Jaffe D.B."/>
            <person name="Alvarez P."/>
            <person name="Brockman W."/>
            <person name="Butler J."/>
            <person name="Chin C."/>
            <person name="Gnerre S."/>
            <person name="Grabherr M."/>
            <person name="Kleber M."/>
            <person name="Mauceli E."/>
            <person name="MacCallum I."/>
        </authorList>
    </citation>
    <scope>NUCLEOTIDE SEQUENCE [LARGE SCALE GENOMIC DNA]</scope>
    <source>
        <strain evidence="7">Tucson 14030-0811.24</strain>
    </source>
</reference>
<dbReference type="PROSITE" id="PS50102">
    <property type="entry name" value="RRM"/>
    <property type="match status" value="2"/>
</dbReference>
<keyword evidence="2 3" id="KW-0694">RNA-binding</keyword>
<dbReference type="InterPro" id="IPR000504">
    <property type="entry name" value="RRM_dom"/>
</dbReference>
<dbReference type="InterPro" id="IPR012677">
    <property type="entry name" value="Nucleotide-bd_a/b_plait_sf"/>
</dbReference>
<dbReference type="GO" id="GO:0003723">
    <property type="term" value="F:RNA binding"/>
    <property type="evidence" value="ECO:0007669"/>
    <property type="project" value="UniProtKB-UniRule"/>
</dbReference>
<evidence type="ECO:0000259" key="5">
    <source>
        <dbReference type="PROSITE" id="PS50102"/>
    </source>
</evidence>
<dbReference type="OrthoDB" id="410044at2759"/>
<feature type="domain" description="RRM" evidence="5">
    <location>
        <begin position="134"/>
        <end position="214"/>
    </location>
</feature>
<feature type="compositionally biased region" description="Basic residues" evidence="4">
    <location>
        <begin position="330"/>
        <end position="342"/>
    </location>
</feature>
<feature type="compositionally biased region" description="Low complexity" evidence="4">
    <location>
        <begin position="61"/>
        <end position="79"/>
    </location>
</feature>
<dbReference type="AlphaFoldDB" id="A0A0Q9X165"/>
<protein>
    <recommendedName>
        <fullName evidence="5">RRM domain-containing protein</fullName>
    </recommendedName>
</protein>
<evidence type="ECO:0000256" key="1">
    <source>
        <dbReference type="ARBA" id="ARBA00022737"/>
    </source>
</evidence>
<evidence type="ECO:0000313" key="7">
    <source>
        <dbReference type="Proteomes" id="UP000007798"/>
    </source>
</evidence>
<dbReference type="PANTHER" id="PTHR24012">
    <property type="entry name" value="RNA BINDING PROTEIN"/>
    <property type="match status" value="1"/>
</dbReference>
<evidence type="ECO:0000256" key="2">
    <source>
        <dbReference type="ARBA" id="ARBA00022884"/>
    </source>
</evidence>
<dbReference type="Gene3D" id="3.30.70.330">
    <property type="match status" value="2"/>
</dbReference>
<gene>
    <name evidence="6" type="primary">Dwil\GK15495</name>
    <name evidence="6" type="ORF">Dwil_GK15495</name>
</gene>
<name>A0A0Q9X165_DROWI</name>
<dbReference type="Proteomes" id="UP000007798">
    <property type="component" value="Unassembled WGS sequence"/>
</dbReference>
<dbReference type="eggNOG" id="KOG0144">
    <property type="taxonomic scope" value="Eukaryota"/>
</dbReference>
<feature type="domain" description="RRM" evidence="5">
    <location>
        <begin position="603"/>
        <end position="681"/>
    </location>
</feature>
<dbReference type="InterPro" id="IPR035979">
    <property type="entry name" value="RBD_domain_sf"/>
</dbReference>
<dbReference type="SUPFAM" id="SSF54928">
    <property type="entry name" value="RNA-binding domain, RBD"/>
    <property type="match status" value="1"/>
</dbReference>
<feature type="region of interest" description="Disordered" evidence="4">
    <location>
        <begin position="470"/>
        <end position="501"/>
    </location>
</feature>
<feature type="compositionally biased region" description="Low complexity" evidence="4">
    <location>
        <begin position="475"/>
        <end position="501"/>
    </location>
</feature>
<dbReference type="FunCoup" id="A0A0Q9X165">
    <property type="interactions" value="1064"/>
</dbReference>
<dbReference type="Pfam" id="PF00076">
    <property type="entry name" value="RRM_1"/>
    <property type="match status" value="2"/>
</dbReference>
<feature type="region of interest" description="Disordered" evidence="4">
    <location>
        <begin position="330"/>
        <end position="352"/>
    </location>
</feature>
<dbReference type="InParanoid" id="A0A0Q9X165"/>
<evidence type="ECO:0000313" key="6">
    <source>
        <dbReference type="EMBL" id="KRF98475.1"/>
    </source>
</evidence>
<feature type="compositionally biased region" description="Low complexity" evidence="4">
    <location>
        <begin position="12"/>
        <end position="41"/>
    </location>
</feature>
<evidence type="ECO:0000256" key="4">
    <source>
        <dbReference type="SAM" id="MobiDB-lite"/>
    </source>
</evidence>
<sequence length="688" mass="70698">MKNPTIMECSLSNNNNNNNNNSITTSNNINGNGNGNGNSTSQEQRPLLAKTNAISPKLGTNSNSNSSSSCSSSSSPPQLYHHHHHQLHHQSSPPPTPSSMSANMTTNGHQLYPAITATYWLPPPNPAPYLVPERKLFVGMLNKKYTEADVRQLFTGHGTIEECTVLRDQVGQSKGCAFVTFATKQNAIGAIKALHQSQTMEGCSAPLVVKFADTQKEKDQKKMQQFHAICGINALTQTPNGAAAATAPVTSNPATTALIATAANGQGAAAARPTLAAAVPTAAQQAAAAAAVGGAAVAAAAAQNAAATLVPVPQAATLNPASLLATVGNHHHAHHPHHHPHHQTPGAAAAAAAAAYLSDPNVQLFQQLQQYGLSPAHYLQGLNFHPPDNSAHHSQHGASAASAATLSAVGNVAAAAAHHQHPAAAIGGTAGTPSSGGISAAGHVAGTGLLAGPSMSMQNLVTLLATPTHQLTAPNSNNNNGSSSSINNHNTTTTSNNNSSSVNLQRQALAFSQLVAHQHPLTQGHAHPSSIQQIMGAGPAAATLSAIWPTAATEPYAPTHLSGLTNGSATVAYGAAAQPLTASALQAAAAGVAGKQIEGPDGSNLFIYHLPQEFIDTDLASTFLPFGNVLSAKVFIDKQTNLSKCFGFVSYDNPHSANAAIQAMHGFQIGTKRLKVQLKRSKDAAKPY</sequence>
<dbReference type="SMART" id="SM00360">
    <property type="entry name" value="RRM"/>
    <property type="match status" value="2"/>
</dbReference>